<dbReference type="RefSeq" id="WP_133981208.1">
    <property type="nucleotide sequence ID" value="NZ_SOCE01000001.1"/>
</dbReference>
<sequence>MNTSTEIDGQTTRAAFRTVRGLIGGYLALSVLTLVAVVLLRNHHSMVTTPVWVRTSIVVASSLLMAAFAARAARGSRRAFLRLRLVSAIMVVAIVVIIAIPGSFPAWLKVEQGVCGLLLIGVVVVVNGKHLRSVFAAR</sequence>
<gene>
    <name evidence="2" type="ORF">EV138_5074</name>
</gene>
<feature type="transmembrane region" description="Helical" evidence="1">
    <location>
        <begin position="52"/>
        <end position="73"/>
    </location>
</feature>
<evidence type="ECO:0000313" key="3">
    <source>
        <dbReference type="Proteomes" id="UP000295151"/>
    </source>
</evidence>
<protein>
    <submittedName>
        <fullName evidence="2">Uncharacterized protein</fullName>
    </submittedName>
</protein>
<evidence type="ECO:0000313" key="2">
    <source>
        <dbReference type="EMBL" id="TDU91468.1"/>
    </source>
</evidence>
<keyword evidence="3" id="KW-1185">Reference proteome</keyword>
<comment type="caution">
    <text evidence="2">The sequence shown here is derived from an EMBL/GenBank/DDBJ whole genome shotgun (WGS) entry which is preliminary data.</text>
</comment>
<feature type="transmembrane region" description="Helical" evidence="1">
    <location>
        <begin position="110"/>
        <end position="128"/>
    </location>
</feature>
<dbReference type="AlphaFoldDB" id="A0A4R7TIN7"/>
<dbReference type="EMBL" id="SOCE01000001">
    <property type="protein sequence ID" value="TDU91468.1"/>
    <property type="molecule type" value="Genomic_DNA"/>
</dbReference>
<keyword evidence="1" id="KW-1133">Transmembrane helix</keyword>
<keyword evidence="1" id="KW-0812">Transmembrane</keyword>
<proteinExistence type="predicted"/>
<feature type="transmembrane region" description="Helical" evidence="1">
    <location>
        <begin position="21"/>
        <end position="40"/>
    </location>
</feature>
<dbReference type="Proteomes" id="UP000295151">
    <property type="component" value="Unassembled WGS sequence"/>
</dbReference>
<name>A0A4R7TIN7_9ACTN</name>
<organism evidence="2 3">
    <name type="scientific">Kribbella voronezhensis</name>
    <dbReference type="NCBI Taxonomy" id="2512212"/>
    <lineage>
        <taxon>Bacteria</taxon>
        <taxon>Bacillati</taxon>
        <taxon>Actinomycetota</taxon>
        <taxon>Actinomycetes</taxon>
        <taxon>Propionibacteriales</taxon>
        <taxon>Kribbellaceae</taxon>
        <taxon>Kribbella</taxon>
    </lineage>
</organism>
<keyword evidence="1" id="KW-0472">Membrane</keyword>
<accession>A0A4R7TIN7</accession>
<feature type="transmembrane region" description="Helical" evidence="1">
    <location>
        <begin position="85"/>
        <end position="104"/>
    </location>
</feature>
<reference evidence="2 3" key="1">
    <citation type="submission" date="2019-03" db="EMBL/GenBank/DDBJ databases">
        <title>Genomic Encyclopedia of Type Strains, Phase III (KMG-III): the genomes of soil and plant-associated and newly described type strains.</title>
        <authorList>
            <person name="Whitman W."/>
        </authorList>
    </citation>
    <scope>NUCLEOTIDE SEQUENCE [LARGE SCALE GENOMIC DNA]</scope>
    <source>
        <strain evidence="2 3">VKM Ac-2575</strain>
    </source>
</reference>
<evidence type="ECO:0000256" key="1">
    <source>
        <dbReference type="SAM" id="Phobius"/>
    </source>
</evidence>